<keyword evidence="2" id="KW-1185">Reference proteome</keyword>
<gene>
    <name evidence="1" type="ORF">NP233_g1097</name>
</gene>
<comment type="caution">
    <text evidence="1">The sequence shown here is derived from an EMBL/GenBank/DDBJ whole genome shotgun (WGS) entry which is preliminary data.</text>
</comment>
<dbReference type="EMBL" id="JANIEX010000037">
    <property type="protein sequence ID" value="KAJ3575445.1"/>
    <property type="molecule type" value="Genomic_DNA"/>
</dbReference>
<dbReference type="AlphaFoldDB" id="A0AAD5W5Z0"/>
<protein>
    <submittedName>
        <fullName evidence="1">Uncharacterized protein</fullName>
    </submittedName>
</protein>
<accession>A0AAD5W5Z0</accession>
<evidence type="ECO:0000313" key="2">
    <source>
        <dbReference type="Proteomes" id="UP001213000"/>
    </source>
</evidence>
<sequence>MDVEFGCQILDVLSVPALKHLTYHFEPLNSIWDGPLRPSHNAQQQLVQCLDRLLGDQVTPLEELDLWLCLFIKPVILDILCLTPGLKRLSIGGDMPSLRPRVWLNHSEASENTVSNQIDDDFLDYFSLKEVEDESNGVKDSEAEVCDKRDQQAICPSLEFL</sequence>
<proteinExistence type="predicted"/>
<name>A0AAD5W5Z0_9AGAR</name>
<organism evidence="1 2">
    <name type="scientific">Leucocoprinus birnbaumii</name>
    <dbReference type="NCBI Taxonomy" id="56174"/>
    <lineage>
        <taxon>Eukaryota</taxon>
        <taxon>Fungi</taxon>
        <taxon>Dikarya</taxon>
        <taxon>Basidiomycota</taxon>
        <taxon>Agaricomycotina</taxon>
        <taxon>Agaricomycetes</taxon>
        <taxon>Agaricomycetidae</taxon>
        <taxon>Agaricales</taxon>
        <taxon>Agaricineae</taxon>
        <taxon>Agaricaceae</taxon>
        <taxon>Leucocoprinus</taxon>
    </lineage>
</organism>
<evidence type="ECO:0000313" key="1">
    <source>
        <dbReference type="EMBL" id="KAJ3575445.1"/>
    </source>
</evidence>
<reference evidence="1" key="1">
    <citation type="submission" date="2022-07" db="EMBL/GenBank/DDBJ databases">
        <title>Genome Sequence of Leucocoprinus birnbaumii.</title>
        <authorList>
            <person name="Buettner E."/>
        </authorList>
    </citation>
    <scope>NUCLEOTIDE SEQUENCE</scope>
    <source>
        <strain evidence="1">VT141</strain>
    </source>
</reference>
<dbReference type="Proteomes" id="UP001213000">
    <property type="component" value="Unassembled WGS sequence"/>
</dbReference>